<comment type="caution">
    <text evidence="1">The sequence shown here is derived from an EMBL/GenBank/DDBJ whole genome shotgun (WGS) entry which is preliminary data.</text>
</comment>
<accession>A0A397UJQ0</accession>
<proteinExistence type="predicted"/>
<dbReference type="AlphaFoldDB" id="A0A397UJQ0"/>
<dbReference type="OrthoDB" id="2307202at2759"/>
<name>A0A397UJQ0_9GLOM</name>
<keyword evidence="2" id="KW-1185">Reference proteome</keyword>
<dbReference type="Proteomes" id="UP000266673">
    <property type="component" value="Unassembled WGS sequence"/>
</dbReference>
<dbReference type="EMBL" id="QKWP01001373">
    <property type="protein sequence ID" value="RIB09458.1"/>
    <property type="molecule type" value="Genomic_DNA"/>
</dbReference>
<organism evidence="1 2">
    <name type="scientific">Gigaspora rosea</name>
    <dbReference type="NCBI Taxonomy" id="44941"/>
    <lineage>
        <taxon>Eukaryota</taxon>
        <taxon>Fungi</taxon>
        <taxon>Fungi incertae sedis</taxon>
        <taxon>Mucoromycota</taxon>
        <taxon>Glomeromycotina</taxon>
        <taxon>Glomeromycetes</taxon>
        <taxon>Diversisporales</taxon>
        <taxon>Gigasporaceae</taxon>
        <taxon>Gigaspora</taxon>
    </lineage>
</organism>
<reference evidence="1 2" key="1">
    <citation type="submission" date="2018-06" db="EMBL/GenBank/DDBJ databases">
        <title>Comparative genomics reveals the genomic features of Rhizophagus irregularis, R. cerebriforme, R. diaphanum and Gigaspora rosea, and their symbiotic lifestyle signature.</title>
        <authorList>
            <person name="Morin E."/>
            <person name="San Clemente H."/>
            <person name="Chen E.C.H."/>
            <person name="De La Providencia I."/>
            <person name="Hainaut M."/>
            <person name="Kuo A."/>
            <person name="Kohler A."/>
            <person name="Murat C."/>
            <person name="Tang N."/>
            <person name="Roy S."/>
            <person name="Loubradou J."/>
            <person name="Henrissat B."/>
            <person name="Grigoriev I.V."/>
            <person name="Corradi N."/>
            <person name="Roux C."/>
            <person name="Martin F.M."/>
        </authorList>
    </citation>
    <scope>NUCLEOTIDE SEQUENCE [LARGE SCALE GENOMIC DNA]</scope>
    <source>
        <strain evidence="1 2">DAOM 194757</strain>
    </source>
</reference>
<evidence type="ECO:0000313" key="1">
    <source>
        <dbReference type="EMBL" id="RIB09458.1"/>
    </source>
</evidence>
<gene>
    <name evidence="1" type="ORF">C2G38_2208893</name>
</gene>
<sequence>MTCAITQMTRSFPNDQSHMIKGTDEILSGYNPIGWVKPTTGGVEYKYCNDSFIFLLKNRTVQNSI</sequence>
<evidence type="ECO:0000313" key="2">
    <source>
        <dbReference type="Proteomes" id="UP000266673"/>
    </source>
</evidence>
<protein>
    <submittedName>
        <fullName evidence="1">Uncharacterized protein</fullName>
    </submittedName>
</protein>